<dbReference type="InParanoid" id="A0A0U5J9T0"/>
<keyword evidence="1" id="KW-0472">Membrane</keyword>
<reference evidence="3" key="1">
    <citation type="submission" date="2015-09" db="EMBL/GenBank/DDBJ databases">
        <authorList>
            <person name="Bertelli C."/>
        </authorList>
    </citation>
    <scope>NUCLEOTIDE SEQUENCE [LARGE SCALE GENOMIC DNA]</scope>
    <source>
        <strain evidence="3">KNic</strain>
    </source>
</reference>
<feature type="transmembrane region" description="Helical" evidence="1">
    <location>
        <begin position="195"/>
        <end position="214"/>
    </location>
</feature>
<dbReference type="EMBL" id="LN879502">
    <property type="protein sequence ID" value="CUI16552.1"/>
    <property type="molecule type" value="Genomic_DNA"/>
</dbReference>
<evidence type="ECO:0000313" key="2">
    <source>
        <dbReference type="EMBL" id="CUI16552.1"/>
    </source>
</evidence>
<dbReference type="AlphaFoldDB" id="A0A0U5J9T0"/>
<keyword evidence="3" id="KW-1185">Reference proteome</keyword>
<evidence type="ECO:0000313" key="3">
    <source>
        <dbReference type="Proteomes" id="UP000069902"/>
    </source>
</evidence>
<keyword evidence="1" id="KW-0812">Transmembrane</keyword>
<name>A0A0U5J9T0_9BACT</name>
<proteinExistence type="predicted"/>
<organism evidence="2 3">
    <name type="scientific">Candidatus Protochlamydia naegleriophila</name>
    <dbReference type="NCBI Taxonomy" id="389348"/>
    <lineage>
        <taxon>Bacteria</taxon>
        <taxon>Pseudomonadati</taxon>
        <taxon>Chlamydiota</taxon>
        <taxon>Chlamydiia</taxon>
        <taxon>Parachlamydiales</taxon>
        <taxon>Parachlamydiaceae</taxon>
        <taxon>Candidatus Protochlamydia</taxon>
    </lineage>
</organism>
<gene>
    <name evidence="2" type="ORF">PNK_0927</name>
</gene>
<dbReference type="Proteomes" id="UP000069902">
    <property type="component" value="Chromosome cPNK"/>
</dbReference>
<evidence type="ECO:0000256" key="1">
    <source>
        <dbReference type="SAM" id="Phobius"/>
    </source>
</evidence>
<sequence>MNDFLLPLLPSPTFRNAERCREIVQTIYASPVLISGVVFYASQKIAQNVVSSSSRFQSVFLPTAFIQRVAGDEDVVFRRISWIAPLSGIAISTFVSYTFYALLTSSLINGAILGCHSTAMQLFSQASWRDDALGLITLEGAIKSLVWSPDRFSHLSQTRLLMIEFKSDRLASVALFASSIVLTILFKNPILANGIAYPLAAITKIATMFFIDVLKIR</sequence>
<keyword evidence="1" id="KW-1133">Transmembrane helix</keyword>
<accession>A0A0U5J9T0</accession>
<feature type="transmembrane region" description="Helical" evidence="1">
    <location>
        <begin position="82"/>
        <end position="103"/>
    </location>
</feature>
<dbReference type="PATRIC" id="fig|389348.3.peg.1018"/>
<dbReference type="KEGG" id="pnl:PNK_0927"/>
<feature type="transmembrane region" description="Helical" evidence="1">
    <location>
        <begin position="170"/>
        <end position="189"/>
    </location>
</feature>
<protein>
    <submittedName>
        <fullName evidence="2">Uncharacterized protein</fullName>
    </submittedName>
</protein>
<dbReference type="RefSeq" id="WP_059060578.1">
    <property type="nucleotide sequence ID" value="NZ_LN879502.1"/>
</dbReference>